<dbReference type="GO" id="GO:0016020">
    <property type="term" value="C:membrane"/>
    <property type="evidence" value="ECO:0007669"/>
    <property type="project" value="UniProtKB-SubCell"/>
</dbReference>
<feature type="transmembrane region" description="Helical" evidence="7">
    <location>
        <begin position="47"/>
        <end position="67"/>
    </location>
</feature>
<keyword evidence="2 7" id="KW-0812">Transmembrane</keyword>
<evidence type="ECO:0000256" key="7">
    <source>
        <dbReference type="SAM" id="Phobius"/>
    </source>
</evidence>
<keyword evidence="4 7" id="KW-0472">Membrane</keyword>
<comment type="caution">
    <text evidence="9">The sequence shown here is derived from an EMBL/GenBank/DDBJ whole genome shotgun (WGS) entry which is preliminary data.</text>
</comment>
<dbReference type="InterPro" id="IPR052337">
    <property type="entry name" value="SAT4-like"/>
</dbReference>
<dbReference type="EMBL" id="JAULSV010000003">
    <property type="protein sequence ID" value="KAK0649871.1"/>
    <property type="molecule type" value="Genomic_DNA"/>
</dbReference>
<feature type="transmembrane region" description="Helical" evidence="7">
    <location>
        <begin position="233"/>
        <end position="260"/>
    </location>
</feature>
<reference evidence="9" key="1">
    <citation type="submission" date="2023-06" db="EMBL/GenBank/DDBJ databases">
        <title>Genome-scale phylogeny and comparative genomics of the fungal order Sordariales.</title>
        <authorList>
            <consortium name="Lawrence Berkeley National Laboratory"/>
            <person name="Hensen N."/>
            <person name="Bonometti L."/>
            <person name="Westerberg I."/>
            <person name="Brannstrom I.O."/>
            <person name="Guillou S."/>
            <person name="Cros-Aarteil S."/>
            <person name="Calhoun S."/>
            <person name="Haridas S."/>
            <person name="Kuo A."/>
            <person name="Mondo S."/>
            <person name="Pangilinan J."/>
            <person name="Riley R."/>
            <person name="Labutti K."/>
            <person name="Andreopoulos B."/>
            <person name="Lipzen A."/>
            <person name="Chen C."/>
            <person name="Yanf M."/>
            <person name="Daum C."/>
            <person name="Ng V."/>
            <person name="Clum A."/>
            <person name="Steindorff A."/>
            <person name="Ohm R."/>
            <person name="Martin F."/>
            <person name="Silar P."/>
            <person name="Natvig D."/>
            <person name="Lalanne C."/>
            <person name="Gautier V."/>
            <person name="Ament-Velasquez S.L."/>
            <person name="Kruys A."/>
            <person name="Hutchinson M.I."/>
            <person name="Powell A.J."/>
            <person name="Barry K."/>
            <person name="Miller A.N."/>
            <person name="Grigoriev I.V."/>
            <person name="Debuchy R."/>
            <person name="Gladieux P."/>
            <person name="Thoren M.H."/>
            <person name="Johannesson H."/>
        </authorList>
    </citation>
    <scope>NUCLEOTIDE SEQUENCE</scope>
    <source>
        <strain evidence="9">SMH2532-1</strain>
    </source>
</reference>
<dbReference type="PANTHER" id="PTHR33048">
    <property type="entry name" value="PTH11-LIKE INTEGRAL MEMBRANE PROTEIN (AFU_ORTHOLOGUE AFUA_5G11245)"/>
    <property type="match status" value="1"/>
</dbReference>
<dbReference type="Proteomes" id="UP001174936">
    <property type="component" value="Unassembled WGS sequence"/>
</dbReference>
<organism evidence="9 10">
    <name type="scientific">Cercophora newfieldiana</name>
    <dbReference type="NCBI Taxonomy" id="92897"/>
    <lineage>
        <taxon>Eukaryota</taxon>
        <taxon>Fungi</taxon>
        <taxon>Dikarya</taxon>
        <taxon>Ascomycota</taxon>
        <taxon>Pezizomycotina</taxon>
        <taxon>Sordariomycetes</taxon>
        <taxon>Sordariomycetidae</taxon>
        <taxon>Sordariales</taxon>
        <taxon>Lasiosphaeriaceae</taxon>
        <taxon>Cercophora</taxon>
    </lineage>
</organism>
<dbReference type="Pfam" id="PF20684">
    <property type="entry name" value="Fung_rhodopsin"/>
    <property type="match status" value="1"/>
</dbReference>
<feature type="domain" description="Rhodopsin" evidence="8">
    <location>
        <begin position="31"/>
        <end position="260"/>
    </location>
</feature>
<comment type="similarity">
    <text evidence="5">Belongs to the SAT4 family.</text>
</comment>
<evidence type="ECO:0000256" key="1">
    <source>
        <dbReference type="ARBA" id="ARBA00004141"/>
    </source>
</evidence>
<feature type="compositionally biased region" description="Polar residues" evidence="6">
    <location>
        <begin position="281"/>
        <end position="293"/>
    </location>
</feature>
<feature type="transmembrane region" description="Helical" evidence="7">
    <location>
        <begin position="199"/>
        <end position="221"/>
    </location>
</feature>
<evidence type="ECO:0000256" key="6">
    <source>
        <dbReference type="SAM" id="MobiDB-lite"/>
    </source>
</evidence>
<feature type="region of interest" description="Disordered" evidence="6">
    <location>
        <begin position="274"/>
        <end position="306"/>
    </location>
</feature>
<keyword evidence="3 7" id="KW-1133">Transmembrane helix</keyword>
<protein>
    <recommendedName>
        <fullName evidence="8">Rhodopsin domain-containing protein</fullName>
    </recommendedName>
</protein>
<dbReference type="InterPro" id="IPR049326">
    <property type="entry name" value="Rhodopsin_dom_fungi"/>
</dbReference>
<comment type="subcellular location">
    <subcellularLocation>
        <location evidence="1">Membrane</location>
        <topology evidence="1">Multi-pass membrane protein</topology>
    </subcellularLocation>
</comment>
<evidence type="ECO:0000259" key="8">
    <source>
        <dbReference type="Pfam" id="PF20684"/>
    </source>
</evidence>
<feature type="transmembrane region" description="Helical" evidence="7">
    <location>
        <begin position="16"/>
        <end position="35"/>
    </location>
</feature>
<evidence type="ECO:0000256" key="5">
    <source>
        <dbReference type="ARBA" id="ARBA00038359"/>
    </source>
</evidence>
<evidence type="ECO:0000256" key="4">
    <source>
        <dbReference type="ARBA" id="ARBA00023136"/>
    </source>
</evidence>
<feature type="transmembrane region" description="Helical" evidence="7">
    <location>
        <begin position="79"/>
        <end position="104"/>
    </location>
</feature>
<proteinExistence type="inferred from homology"/>
<gene>
    <name evidence="9" type="ORF">B0T16DRAFT_325190</name>
</gene>
<evidence type="ECO:0000313" key="10">
    <source>
        <dbReference type="Proteomes" id="UP001174936"/>
    </source>
</evidence>
<dbReference type="PANTHER" id="PTHR33048:SF42">
    <property type="entry name" value="INTEGRAL MEMBRANE PROTEIN"/>
    <property type="match status" value="1"/>
</dbReference>
<evidence type="ECO:0000256" key="3">
    <source>
        <dbReference type="ARBA" id="ARBA00022989"/>
    </source>
</evidence>
<name>A0AA39YE66_9PEZI</name>
<sequence length="335" mass="38185">MASPVGIGDRSAETNAAIWVLVSASGIFLSLRLWLRQRSAKLWWDDLVLTVSWVILLIGAALISRIITVGTKTGDDKRFFFLLQNTSVTLTTLAISWTKVAFALTLTRIARHKIQLWFLWFIIVTANLVLIPGILSTWVPACGDPRARFRPVNYMCYDLNILQYLGSATMTYMGVIDILLALFPWFVLRTVQLQTREKIGLTIAMSLGAITGVFVVIRVFLQVVQGDFNFDFMIFISIFAFLEPCVAIILQVVPIFRVFIIRVKRDISQKSKLHISPPTSPLNSLQSRDTSVASKPRSRLEMEEEDWDGRSLNHPYSRPLEHKFGEDRRFYNLRV</sequence>
<accession>A0AA39YE66</accession>
<evidence type="ECO:0000256" key="2">
    <source>
        <dbReference type="ARBA" id="ARBA00022692"/>
    </source>
</evidence>
<keyword evidence="10" id="KW-1185">Reference proteome</keyword>
<feature type="transmembrane region" description="Helical" evidence="7">
    <location>
        <begin position="116"/>
        <end position="141"/>
    </location>
</feature>
<evidence type="ECO:0000313" key="9">
    <source>
        <dbReference type="EMBL" id="KAK0649871.1"/>
    </source>
</evidence>
<dbReference type="AlphaFoldDB" id="A0AA39YE66"/>
<feature type="transmembrane region" description="Helical" evidence="7">
    <location>
        <begin position="161"/>
        <end position="187"/>
    </location>
</feature>